<dbReference type="PANTHER" id="PTHR21240:SF28">
    <property type="entry name" value="ISO-OROTATE DECARBOXYLASE (EUROFUNG)"/>
    <property type="match status" value="1"/>
</dbReference>
<dbReference type="InterPro" id="IPR006680">
    <property type="entry name" value="Amidohydro-rel"/>
</dbReference>
<dbReference type="EMBL" id="CP035758">
    <property type="protein sequence ID" value="QBD83780.1"/>
    <property type="molecule type" value="Genomic_DNA"/>
</dbReference>
<dbReference type="KEGG" id="kbs:EPA93_44250"/>
<feature type="domain" description="Amidohydrolase-related" evidence="2">
    <location>
        <begin position="38"/>
        <end position="349"/>
    </location>
</feature>
<dbReference type="GO" id="GO:0019748">
    <property type="term" value="P:secondary metabolic process"/>
    <property type="evidence" value="ECO:0007669"/>
    <property type="project" value="TreeGrafter"/>
</dbReference>
<keyword evidence="3" id="KW-0378">Hydrolase</keyword>
<dbReference type="Gene3D" id="3.20.20.140">
    <property type="entry name" value="Metal-dependent hydrolases"/>
    <property type="match status" value="1"/>
</dbReference>
<dbReference type="GO" id="GO:0016787">
    <property type="term" value="F:hydrolase activity"/>
    <property type="evidence" value="ECO:0007669"/>
    <property type="project" value="UniProtKB-KW"/>
</dbReference>
<dbReference type="SUPFAM" id="SSF51556">
    <property type="entry name" value="Metallo-dependent hydrolases"/>
    <property type="match status" value="1"/>
</dbReference>
<dbReference type="OrthoDB" id="9777673at2"/>
<dbReference type="PANTHER" id="PTHR21240">
    <property type="entry name" value="2-AMINO-3-CARBOXYLMUCONATE-6-SEMIALDEHYDE DECARBOXYLASE"/>
    <property type="match status" value="1"/>
</dbReference>
<evidence type="ECO:0000256" key="1">
    <source>
        <dbReference type="ARBA" id="ARBA00023239"/>
    </source>
</evidence>
<proteinExistence type="predicted"/>
<dbReference type="Pfam" id="PF04909">
    <property type="entry name" value="Amidohydro_2"/>
    <property type="match status" value="1"/>
</dbReference>
<protein>
    <submittedName>
        <fullName evidence="3">Amidohydrolase</fullName>
    </submittedName>
</protein>
<reference evidence="3 4" key="1">
    <citation type="submission" date="2019-01" db="EMBL/GenBank/DDBJ databases">
        <title>Ktedonosporobacter rubrisoli SCAWS-G2.</title>
        <authorList>
            <person name="Huang Y."/>
            <person name="Yan B."/>
        </authorList>
    </citation>
    <scope>NUCLEOTIDE SEQUENCE [LARGE SCALE GENOMIC DNA]</scope>
    <source>
        <strain evidence="3 4">SCAWS-G2</strain>
    </source>
</reference>
<organism evidence="3 4">
    <name type="scientific">Ktedonosporobacter rubrisoli</name>
    <dbReference type="NCBI Taxonomy" id="2509675"/>
    <lineage>
        <taxon>Bacteria</taxon>
        <taxon>Bacillati</taxon>
        <taxon>Chloroflexota</taxon>
        <taxon>Ktedonobacteria</taxon>
        <taxon>Ktedonobacterales</taxon>
        <taxon>Ktedonosporobacteraceae</taxon>
        <taxon>Ktedonosporobacter</taxon>
    </lineage>
</organism>
<dbReference type="InterPro" id="IPR032465">
    <property type="entry name" value="ACMSD"/>
</dbReference>
<name>A0A4P6K743_KTERU</name>
<dbReference type="Proteomes" id="UP000290365">
    <property type="component" value="Chromosome"/>
</dbReference>
<dbReference type="GO" id="GO:0016831">
    <property type="term" value="F:carboxy-lyase activity"/>
    <property type="evidence" value="ECO:0007669"/>
    <property type="project" value="InterPro"/>
</dbReference>
<dbReference type="GO" id="GO:0005737">
    <property type="term" value="C:cytoplasm"/>
    <property type="evidence" value="ECO:0007669"/>
    <property type="project" value="TreeGrafter"/>
</dbReference>
<dbReference type="AlphaFoldDB" id="A0A4P6K743"/>
<evidence type="ECO:0000313" key="3">
    <source>
        <dbReference type="EMBL" id="QBD83780.1"/>
    </source>
</evidence>
<gene>
    <name evidence="3" type="ORF">EPA93_44250</name>
</gene>
<accession>A0A4P6K743</accession>
<sequence>MHLSPEPFSIIDTDIHEAFTSLQDLVPYLQEPWKGLIAREAWRGFAQPFAYWSTGGLSRADAKPEKGPAGSDYALMSKQLLDLYDITYPILTGYFYPAAMQMQFEFAAALACAYNDWLIEHWLDRDPRLRGSIHVAPQDPQAAVREIERLAEHPQMIQVMLPIAQRAYGDPFYHPIFEAAQRHHLVIAMHHTIFVQGALGMGRYYIERHMIIPQSFMSELISLVVNGVFDLFPDLHFALLEGGFSWLPHLMWRFEREYKSLHQEIPWVKRNPAQHIRERVKFSTQPTEDLSAQNWLRLMDMMGSDQMLMFASDYPHFDFDSPQESIPHDLPERVRQRIFFENANDLYHFEQVR</sequence>
<keyword evidence="4" id="KW-1185">Reference proteome</keyword>
<evidence type="ECO:0000313" key="4">
    <source>
        <dbReference type="Proteomes" id="UP000290365"/>
    </source>
</evidence>
<keyword evidence="1" id="KW-0456">Lyase</keyword>
<evidence type="ECO:0000259" key="2">
    <source>
        <dbReference type="Pfam" id="PF04909"/>
    </source>
</evidence>
<dbReference type="InterPro" id="IPR032466">
    <property type="entry name" value="Metal_Hydrolase"/>
</dbReference>